<evidence type="ECO:0000259" key="6">
    <source>
        <dbReference type="Pfam" id="PF12234"/>
    </source>
</evidence>
<dbReference type="Ensembl" id="ENSCCRT00000035778.2">
    <property type="protein sequence ID" value="ENSCCRP00000033006.2"/>
    <property type="gene ID" value="ENSCCRG00000006058.2"/>
</dbReference>
<feature type="region of interest" description="Disordered" evidence="5">
    <location>
        <begin position="925"/>
        <end position="947"/>
    </location>
</feature>
<keyword evidence="8" id="KW-1185">Reference proteome</keyword>
<feature type="repeat" description="WD" evidence="4">
    <location>
        <begin position="2970"/>
        <end position="3011"/>
    </location>
</feature>
<evidence type="ECO:0000256" key="5">
    <source>
        <dbReference type="SAM" id="MobiDB-lite"/>
    </source>
</evidence>
<name>A0A8C1H921_CYPCA</name>
<evidence type="ECO:0000256" key="2">
    <source>
        <dbReference type="ARBA" id="ARBA00022574"/>
    </source>
</evidence>
<dbReference type="Pfam" id="PF12234">
    <property type="entry name" value="Rav1p_C"/>
    <property type="match status" value="1"/>
</dbReference>
<dbReference type="SUPFAM" id="SSF50978">
    <property type="entry name" value="WD40 repeat-like"/>
    <property type="match status" value="2"/>
</dbReference>
<feature type="repeat" description="WD" evidence="4">
    <location>
        <begin position="3012"/>
        <end position="3053"/>
    </location>
</feature>
<dbReference type="InterPro" id="IPR022033">
    <property type="entry name" value="Rav1p_C"/>
</dbReference>
<dbReference type="InterPro" id="IPR001680">
    <property type="entry name" value="WD40_rpt"/>
</dbReference>
<dbReference type="GeneTree" id="ENSGT00390000000096"/>
<feature type="compositionally biased region" description="Polar residues" evidence="5">
    <location>
        <begin position="1905"/>
        <end position="1920"/>
    </location>
</feature>
<feature type="compositionally biased region" description="Polar residues" evidence="5">
    <location>
        <begin position="925"/>
        <end position="937"/>
    </location>
</feature>
<dbReference type="PROSITE" id="PS50082">
    <property type="entry name" value="WD_REPEATS_2"/>
    <property type="match status" value="2"/>
</dbReference>
<dbReference type="Proteomes" id="UP001108240">
    <property type="component" value="Unplaced"/>
</dbReference>
<keyword evidence="3" id="KW-0677">Repeat</keyword>
<feature type="region of interest" description="Disordered" evidence="5">
    <location>
        <begin position="1961"/>
        <end position="2009"/>
    </location>
</feature>
<accession>A0A8C1H921</accession>
<dbReference type="SMART" id="SM00320">
    <property type="entry name" value="WD40"/>
    <property type="match status" value="12"/>
</dbReference>
<feature type="compositionally biased region" description="Basic and acidic residues" evidence="5">
    <location>
        <begin position="437"/>
        <end position="449"/>
    </location>
</feature>
<feature type="compositionally biased region" description="Basic and acidic residues" evidence="5">
    <location>
        <begin position="1983"/>
        <end position="1994"/>
    </location>
</feature>
<sequence>MHLHQVLTGAVNPGDCCYSVGSVHDVPFTAYGSGCDIVILASDFECVQIIPGAQNGNIQVGCVECSQQLGRIAASYGNTVCIFEPIASNPNKRHKQLNYQWQKTGQFFLNAITYNLAWDPQGNRILAATEHLQLWAPPTSDTLIEEEDSQLNDDRAHELMLNDWKCIWQCKTAAAVHITQWSPDGEYFATAGKDDCLLKVWYPTTGWKSAVVMPDVTDKKIQAIHFSFVYLAHPRTVTGFSWRKTSKYMPKGSVCNVLLTSCADGICRLWSETLLPEDSLLGGQISENSSSFSSSLPNIAQKDKIQHALESIHHLKHLRRGRRRSSALVAHTELLPSQLGSHETHRHISHHANALCHFHISASINPNTDIPAMLAGSGLFSEDVSGGFVVHWLNNKDLSFTTSMDLFMQQLRKLSEQHLEQATEDFEQEGAAKFDFDLDDMSDKGSSEHEEGDQEGSTKASSPGSSSSAPLPSVLLDRKLETLILEWNKSPDMLFTIHPHDGSFLVWHIKYLDEFIPGIFRQVQVSFSSRIPVAFPTGDANSLSKNIMMYACTFMDQENCSALEDKRSERRVPQSASASAGLSALGHSLAAVIGPAVMMVSKHVDGSLNQWAVTFAEKSAFSNVLTVSHKFRYCGHRFHLNDLACHTVLPLLLTSSHHNALLTPSGSGNVDGDQNGGVALQPTRPMRGIPRKQLRNAATLTFHDPNAIYSELILWRVDHIGPLSCTGGVSELARINSLHTSAFSNVAWLPTLIPSSVLGTYCNSASACFVASDGKNLRLYQAVVDARKLLDELSDPETSKLVGEVFNIVSQQSTARPGCIIELDVITNQCGSNTQLLHVFQEDFILGYKPHEDIPDFNITSVPSGQEYQPPPFSEKFFLVVIEKDANRNSVLQMWHLHLRSVQACVEEPINEHVFQNQLTVPLNQNYGDSSPDTTPGHSPLPRSSSSANLQSASKLILSSKLVYSQRLDLPPGVELIRATPSAGHLSSSSIYPVCLAPYLIVTNCSDGRVRFWHCRVDMDLSVPHLKETRLYRWEHWRLLKEEEDNDSSVSVAGRPVAVSCSYTGRLAVSFKQILPENEGGMLQDFSMLVSIYECESTGGSEWVLEQTIHLDDFSKPVKTLDPRVSVDSNLFVYSKSDLFITKDSPNVKHFVHLDWLSKEDGSHILTVGVGSNILMYGRISGVVTEQTGVKDGMAVTLPLGGSIKQGIRSRWVLLRSVNLVSSVDGTPSLPVSLSWVRDGILVVGMDCEMHVYAQWRQDEKPGDSDDNNISSPDGVGGRTMYVSNEGRARSKSVFEGSAGIDDALRPPAVIQDGGLFEAAHSLSPTLPQYHPTQLLELMDLGRVRRAKAILAHLVKCIAGEVAVVRDVEAGEGGARRHLSRTISVTGSTAKDTIVAGRDGGRDYTEINSIPPLPLYALLSADQDTSYKMGDEVGKAGKGAECETQKQPEDQYADLFQVQAVTTDDFMNFAAEKPEKKSRVINLSQYGPTYFGPEHAQVLSSHLMHSSLPGLTPLEQMFLVALADTVATTSAEVAGPTDKQYTGGEALDECGLRYLLAMRLHTCLLTSLPPLYRMQLLHQGVSTCHFAWAFHSEAEEEMLNLIPAMQRGDPQWSELRAVGVGWWIRNINTLRRIVEKVAKAAFQRHNDPLDAALFYLAMKKKAVLWGLFRSQNNEKMTQFFSHNFSEDRWRKAALKNAFSLLGKQRFEQSAAFFLLAGSLKDAIVVCLEKMEDIQLAMIVARLYEADYESSSTCQGILYEKVLGCNRDGSGFSCTKLHPDPFLRSIAYWIMKDYTRALDTLLEQIYKEDDENPDVRVKSCNPVVFSFYNYLRAHPLIIRRHFAKPEASSVAAGLTSERNSADEINLIERKLFFTTANAHFKVGCPLLALEVLSKIPKVTKKASSLSKGSSVANVSGAQPQENGGKASDLDWGAPAVPSQALGADSSTILDWSQPMVKIEDEGLQLDWGDDKEEDEDEEGGLTMKKPEVEDEEAKKPSKSAALQHEDSTGESGVDVIAEQLKFRACLKILMTELRTLATGYEVDGGKLRFQLYNWLEKEIEATHHICNYKFEGKAAAGQLEKWGEDGSLDLEDSQIRGEAGAYERHQMERRRLQAKQLHAERRKAWLRENQALLRVFLSYCSLHGAKGGGVTSVRMELLFLLQESQQEMTVKQLQSPLPLPTTLPLLSASIAPTKTVIANPVLHLRNHIHDILYTIVQMEAPPHPDILDDRVNALHTLAASLSACIYQSLCDSHSYSSQSEANQFTGMVYQGLLLSDRRRLRTESIEEHATPTSAPAQWPGVSSLISLLACAQGDDHIRLNVMLCEAVVAVYLSLLIHGLGTHSGNELFRLAAHPLNNRMWAAVFGGGAKLIVKPKRPPEITPAALKAAGSEGSEDVKVRDTDPPTLMVNQEPPQNEAANHSNMTVETAQPQSSNLESSRQTKFQSENTPALPPPTPPAEDVDRQRRRFNMRMLVPGRPVKETPATPPPIPVERPTYKEKFIPPELSMWDYFVAKPFLPLSDSGALCDSDESGGSDNEDDDDAFLSDTQMTEHSEPNSYSWSLIRLVMVKLALHNVKTFLPLTGLDFTELPVTSPLANAVLKTLENWEQILLEKMNKFDGPPPNYINTYPTDLSAGGGPAILRHKAMLEPDNTPFKSKHRFSFPARRLWHFLVKQEVLQETLIRYIFTKKRKQSESLDDHVDRLIQNYVTGARKTNKVEADMGYPGGKAKIIHKESDIIMAFAINKANTNEIVLASTHDVQEVDVSTLLAAQPYTWIGEDFDKESRSSDDVDYRSSHTNIAQASASPFAPQQMAASSSMPWLGSGQTSMGASVIMKRNLNNVKRMTSHPIYQYYMTGAQDGSVRMFEWNRPQQLICFRQAGNARVTRLYFNSQGNKCGVADGEGFLSLWQVNQTSSNPKPYLSWQCHSKSCGDFTFITSSSLIATAGQSNDGRNVCLWDTLVSPSNSLIHAFQCHENGATVLQYAPKQQLIITGGRKGFVCIFDIRQRQLLHTFQAHDSAIKALAMDSAEDFFVTGSAEGNMKVWKLAGHGLMHSFSTEHAKQSIFRNIGAGVMQIEACPGNRIFTCGADGTLKMRVLPDRYNIPASIFQIL</sequence>
<dbReference type="Pfam" id="PF00400">
    <property type="entry name" value="WD40"/>
    <property type="match status" value="2"/>
</dbReference>
<dbReference type="PANTHER" id="PTHR13950:SF13">
    <property type="entry name" value="DMX-LIKE PROTEIN 2"/>
    <property type="match status" value="1"/>
</dbReference>
<dbReference type="GO" id="GO:0007035">
    <property type="term" value="P:vacuolar acidification"/>
    <property type="evidence" value="ECO:0007669"/>
    <property type="project" value="TreeGrafter"/>
</dbReference>
<feature type="compositionally biased region" description="Low complexity" evidence="5">
    <location>
        <begin position="461"/>
        <end position="472"/>
    </location>
</feature>
<evidence type="ECO:0000256" key="4">
    <source>
        <dbReference type="PROSITE-ProRule" id="PRU00221"/>
    </source>
</evidence>
<feature type="region of interest" description="Disordered" evidence="5">
    <location>
        <begin position="2523"/>
        <end position="2542"/>
    </location>
</feature>
<dbReference type="PROSITE" id="PS50294">
    <property type="entry name" value="WD_REPEATS_REGION"/>
    <property type="match status" value="1"/>
</dbReference>
<feature type="region of interest" description="Disordered" evidence="5">
    <location>
        <begin position="1905"/>
        <end position="1935"/>
    </location>
</feature>
<proteinExistence type="predicted"/>
<dbReference type="FunFam" id="2.130.10.10:FF:000150">
    <property type="entry name" value="Dmx-like 2, isoform CRA_c"/>
    <property type="match status" value="1"/>
</dbReference>
<feature type="region of interest" description="Disordered" evidence="5">
    <location>
        <begin position="2384"/>
        <end position="2462"/>
    </location>
</feature>
<feature type="domain" description="RAVE complex protein Rav1 C-terminal" evidence="6">
    <location>
        <begin position="1482"/>
        <end position="1889"/>
    </location>
</feature>
<reference evidence="7" key="1">
    <citation type="submission" date="2025-08" db="UniProtKB">
        <authorList>
            <consortium name="Ensembl"/>
        </authorList>
    </citation>
    <scope>IDENTIFICATION</scope>
</reference>
<dbReference type="Gene3D" id="2.130.10.10">
    <property type="entry name" value="YVTN repeat-like/Quinoprotein amine dehydrogenase"/>
    <property type="match status" value="3"/>
</dbReference>
<keyword evidence="2 4" id="KW-0853">WD repeat</keyword>
<feature type="compositionally biased region" description="Acidic residues" evidence="5">
    <location>
        <begin position="2526"/>
        <end position="2542"/>
    </location>
</feature>
<dbReference type="FunFam" id="2.130.10.10:FF:000254">
    <property type="entry name" value="dmX-like protein 2 isoform X2"/>
    <property type="match status" value="1"/>
</dbReference>
<evidence type="ECO:0000256" key="1">
    <source>
        <dbReference type="ARBA" id="ARBA00022553"/>
    </source>
</evidence>
<dbReference type="GO" id="GO:0043291">
    <property type="term" value="C:RAVE complex"/>
    <property type="evidence" value="ECO:0007669"/>
    <property type="project" value="TreeGrafter"/>
</dbReference>
<feature type="compositionally biased region" description="Polar residues" evidence="5">
    <location>
        <begin position="2406"/>
        <end position="2446"/>
    </location>
</feature>
<protein>
    <submittedName>
        <fullName evidence="7">Dmx-like 2</fullName>
    </submittedName>
</protein>
<reference evidence="7" key="2">
    <citation type="submission" date="2025-09" db="UniProtKB">
        <authorList>
            <consortium name="Ensembl"/>
        </authorList>
    </citation>
    <scope>IDENTIFICATION</scope>
</reference>
<feature type="compositionally biased region" description="Acidic residues" evidence="5">
    <location>
        <begin position="1961"/>
        <end position="1978"/>
    </location>
</feature>
<dbReference type="InterPro" id="IPR015943">
    <property type="entry name" value="WD40/YVTN_repeat-like_dom_sf"/>
</dbReference>
<dbReference type="InterPro" id="IPR052208">
    <property type="entry name" value="DmX-like/RAVE_component"/>
</dbReference>
<evidence type="ECO:0000256" key="3">
    <source>
        <dbReference type="ARBA" id="ARBA00022737"/>
    </source>
</evidence>
<feature type="region of interest" description="Disordered" evidence="5">
    <location>
        <begin position="1258"/>
        <end position="1282"/>
    </location>
</feature>
<evidence type="ECO:0000313" key="8">
    <source>
        <dbReference type="Proteomes" id="UP001108240"/>
    </source>
</evidence>
<dbReference type="InterPro" id="IPR036322">
    <property type="entry name" value="WD40_repeat_dom_sf"/>
</dbReference>
<dbReference type="PANTHER" id="PTHR13950">
    <property type="entry name" value="RABCONNECTIN-RELATED"/>
    <property type="match status" value="1"/>
</dbReference>
<organism evidence="7 8">
    <name type="scientific">Cyprinus carpio carpio</name>
    <dbReference type="NCBI Taxonomy" id="630221"/>
    <lineage>
        <taxon>Eukaryota</taxon>
        <taxon>Metazoa</taxon>
        <taxon>Chordata</taxon>
        <taxon>Craniata</taxon>
        <taxon>Vertebrata</taxon>
        <taxon>Euteleostomi</taxon>
        <taxon>Actinopterygii</taxon>
        <taxon>Neopterygii</taxon>
        <taxon>Teleostei</taxon>
        <taxon>Ostariophysi</taxon>
        <taxon>Cypriniformes</taxon>
        <taxon>Cyprinidae</taxon>
        <taxon>Cyprininae</taxon>
        <taxon>Cyprinus</taxon>
    </lineage>
</organism>
<evidence type="ECO:0000313" key="7">
    <source>
        <dbReference type="Ensembl" id="ENSCCRP00000033006.2"/>
    </source>
</evidence>
<dbReference type="OMA" id="AENGNTC"/>
<feature type="region of interest" description="Disordered" evidence="5">
    <location>
        <begin position="437"/>
        <end position="472"/>
    </location>
</feature>
<keyword evidence="1" id="KW-0597">Phosphoprotein</keyword>